<dbReference type="RefSeq" id="WP_106602181.1">
    <property type="nucleotide sequence ID" value="NZ_PYGK01000004.1"/>
</dbReference>
<organism evidence="1 2">
    <name type="scientific">Chitinophaga ginsengisoli</name>
    <dbReference type="NCBI Taxonomy" id="363837"/>
    <lineage>
        <taxon>Bacteria</taxon>
        <taxon>Pseudomonadati</taxon>
        <taxon>Bacteroidota</taxon>
        <taxon>Chitinophagia</taxon>
        <taxon>Chitinophagales</taxon>
        <taxon>Chitinophagaceae</taxon>
        <taxon>Chitinophaga</taxon>
    </lineage>
</organism>
<evidence type="ECO:0008006" key="3">
    <source>
        <dbReference type="Google" id="ProtNLM"/>
    </source>
</evidence>
<comment type="caution">
    <text evidence="1">The sequence shown here is derived from an EMBL/GenBank/DDBJ whole genome shotgun (WGS) entry which is preliminary data.</text>
</comment>
<dbReference type="Proteomes" id="UP000240978">
    <property type="component" value="Unassembled WGS sequence"/>
</dbReference>
<keyword evidence="2" id="KW-1185">Reference proteome</keyword>
<dbReference type="AlphaFoldDB" id="A0A2P8GDC7"/>
<reference evidence="1 2" key="1">
    <citation type="submission" date="2018-03" db="EMBL/GenBank/DDBJ databases">
        <title>Genomic Encyclopedia of Archaeal and Bacterial Type Strains, Phase II (KMG-II): from individual species to whole genera.</title>
        <authorList>
            <person name="Goeker M."/>
        </authorList>
    </citation>
    <scope>NUCLEOTIDE SEQUENCE [LARGE SCALE GENOMIC DNA]</scope>
    <source>
        <strain evidence="1 2">DSM 18107</strain>
    </source>
</reference>
<evidence type="ECO:0000313" key="1">
    <source>
        <dbReference type="EMBL" id="PSL31962.1"/>
    </source>
</evidence>
<dbReference type="InterPro" id="IPR008969">
    <property type="entry name" value="CarboxyPept-like_regulatory"/>
</dbReference>
<name>A0A2P8GDC7_9BACT</name>
<dbReference type="OrthoDB" id="667736at2"/>
<gene>
    <name evidence="1" type="ORF">CLV42_104263</name>
</gene>
<sequence length="144" mass="15724">MMLFRSLLPYIFLGATLPGCSTVYESRVTFFNCGPEPDTTIAVLKGRVFEQKILPGKDSLMPLSGVVITMEDGAKTVTADTSGSFTLYLGLKSTHTFTVTRPGYQPLKVDGFFAEKEVLAEINIVLARGTMKRTGRITACNLAY</sequence>
<dbReference type="EMBL" id="PYGK01000004">
    <property type="protein sequence ID" value="PSL31962.1"/>
    <property type="molecule type" value="Genomic_DNA"/>
</dbReference>
<protein>
    <recommendedName>
        <fullName evidence="3">Carboxypeptidase family protein</fullName>
    </recommendedName>
</protein>
<evidence type="ECO:0000313" key="2">
    <source>
        <dbReference type="Proteomes" id="UP000240978"/>
    </source>
</evidence>
<dbReference type="Gene3D" id="2.60.40.1120">
    <property type="entry name" value="Carboxypeptidase-like, regulatory domain"/>
    <property type="match status" value="1"/>
</dbReference>
<dbReference type="SUPFAM" id="SSF49464">
    <property type="entry name" value="Carboxypeptidase regulatory domain-like"/>
    <property type="match status" value="1"/>
</dbReference>
<proteinExistence type="predicted"/>
<accession>A0A2P8GDC7</accession>